<dbReference type="GeneID" id="98673236"/>
<protein>
    <recommendedName>
        <fullName evidence="4">DUF4843 domain-containing protein</fullName>
    </recommendedName>
</protein>
<dbReference type="RefSeq" id="WP_141428424.1">
    <property type="nucleotide sequence ID" value="NZ_AP019736.1"/>
</dbReference>
<gene>
    <name evidence="2" type="ORF">A5CPEGH6_12600</name>
</gene>
<dbReference type="EMBL" id="AP019736">
    <property type="protein sequence ID" value="BBL06622.1"/>
    <property type="molecule type" value="Genomic_DNA"/>
</dbReference>
<evidence type="ECO:0000256" key="1">
    <source>
        <dbReference type="SAM" id="SignalP"/>
    </source>
</evidence>
<dbReference type="Proteomes" id="UP000319374">
    <property type="component" value="Chromosome"/>
</dbReference>
<evidence type="ECO:0000313" key="2">
    <source>
        <dbReference type="EMBL" id="BBL06622.1"/>
    </source>
</evidence>
<feature type="signal peptide" evidence="1">
    <location>
        <begin position="1"/>
        <end position="19"/>
    </location>
</feature>
<evidence type="ECO:0008006" key="4">
    <source>
        <dbReference type="Google" id="ProtNLM"/>
    </source>
</evidence>
<reference evidence="3" key="1">
    <citation type="submission" date="2019-06" db="EMBL/GenBank/DDBJ databases">
        <title>Alistipes onderdonkii subsp. vulgaris subsp. nov., Alistipes dispar sp. nov. and Alistipes communis sp. nov., isolated from human faeces, and creation of Alistipes onderdonkii subsp. onderdonkii subsp. nov.</title>
        <authorList>
            <person name="Sakamoto M."/>
            <person name="Ikeyama N."/>
            <person name="Ogata Y."/>
            <person name="Suda W."/>
            <person name="Iino T."/>
            <person name="Hattori M."/>
            <person name="Ohkuma M."/>
        </authorList>
    </citation>
    <scope>NUCLEOTIDE SEQUENCE [LARGE SCALE GENOMIC DNA]</scope>
    <source>
        <strain evidence="3">5CPEGH6</strain>
    </source>
</reference>
<proteinExistence type="predicted"/>
<dbReference type="Pfam" id="PF16132">
    <property type="entry name" value="DUF4843"/>
    <property type="match status" value="1"/>
</dbReference>
<dbReference type="OrthoDB" id="1002471at2"/>
<dbReference type="InterPro" id="IPR032299">
    <property type="entry name" value="DUF4843"/>
</dbReference>
<keyword evidence="1" id="KW-0732">Signal</keyword>
<evidence type="ECO:0000313" key="3">
    <source>
        <dbReference type="Proteomes" id="UP000319374"/>
    </source>
</evidence>
<sequence>MKRSFLFDTALLLAVAAGAVSCGDTWLKYDTSQKNKLYFTEGPLNLDQYISTDISFAIYDETVQEIQRKVPVKLLGTVSDRDRTFEVAAIHDTTTNYISGGVQRELVDAVEGEDYTLGELVIPAGEVEGEIVVTAKRSEKILTKTASLVLQIVETDLFEGVPRNVFRVLISDGTPTCPIWWRYDAENEWYMYLGNFTPDKYRKVLEFYHGIEDTNPSLYKTMVEQFGENIDNEHYTTTTGGQADLTMGFMVRSNNPQKLAWVRYVLCPTFDYYKENFPDAEVYTDKSVSVTTKGWRDPAYNY</sequence>
<dbReference type="PROSITE" id="PS51257">
    <property type="entry name" value="PROKAR_LIPOPROTEIN"/>
    <property type="match status" value="1"/>
</dbReference>
<organism evidence="2 3">
    <name type="scientific">Alistipes dispar</name>
    <dbReference type="NCBI Taxonomy" id="2585119"/>
    <lineage>
        <taxon>Bacteria</taxon>
        <taxon>Pseudomonadati</taxon>
        <taxon>Bacteroidota</taxon>
        <taxon>Bacteroidia</taxon>
        <taxon>Bacteroidales</taxon>
        <taxon>Rikenellaceae</taxon>
        <taxon>Alistipes</taxon>
    </lineage>
</organism>
<feature type="chain" id="PRO_5021341208" description="DUF4843 domain-containing protein" evidence="1">
    <location>
        <begin position="20"/>
        <end position="302"/>
    </location>
</feature>
<dbReference type="AlphaFoldDB" id="A0A4Y1X0R4"/>
<accession>A0A4Y1X0R4</accession>
<name>A0A4Y1X0R4_9BACT</name>
<dbReference type="KEGG" id="ada:A5CPEGH6_12600"/>
<keyword evidence="3" id="KW-1185">Reference proteome</keyword>